<keyword evidence="1" id="KW-0378">Hydrolase</keyword>
<dbReference type="Gene3D" id="3.40.50.300">
    <property type="entry name" value="P-loop containing nucleotide triphosphate hydrolases"/>
    <property type="match status" value="1"/>
</dbReference>
<comment type="catalytic activity">
    <reaction evidence="1">
        <text>ATP + H2O = ADP + phosphate + H(+)</text>
        <dbReference type="Rhea" id="RHEA:13065"/>
        <dbReference type="ChEBI" id="CHEBI:15377"/>
        <dbReference type="ChEBI" id="CHEBI:15378"/>
        <dbReference type="ChEBI" id="CHEBI:30616"/>
        <dbReference type="ChEBI" id="CHEBI:43474"/>
        <dbReference type="ChEBI" id="CHEBI:456216"/>
        <dbReference type="EC" id="5.6.2.3"/>
    </reaction>
</comment>
<dbReference type="PANTHER" id="PTHR10492">
    <property type="match status" value="1"/>
</dbReference>
<dbReference type="InterPro" id="IPR010285">
    <property type="entry name" value="DNA_helicase_pif1-like_DEAD"/>
</dbReference>
<dbReference type="GO" id="GO:0005524">
    <property type="term" value="F:ATP binding"/>
    <property type="evidence" value="ECO:0007669"/>
    <property type="project" value="UniProtKB-KW"/>
</dbReference>
<comment type="similarity">
    <text evidence="1">Belongs to the helicase family.</text>
</comment>
<organism evidence="4 5">
    <name type="scientific">Trifolium pratense</name>
    <name type="common">Red clover</name>
    <dbReference type="NCBI Taxonomy" id="57577"/>
    <lineage>
        <taxon>Eukaryota</taxon>
        <taxon>Viridiplantae</taxon>
        <taxon>Streptophyta</taxon>
        <taxon>Embryophyta</taxon>
        <taxon>Tracheophyta</taxon>
        <taxon>Spermatophyta</taxon>
        <taxon>Magnoliopsida</taxon>
        <taxon>eudicotyledons</taxon>
        <taxon>Gunneridae</taxon>
        <taxon>Pentapetalae</taxon>
        <taxon>rosids</taxon>
        <taxon>fabids</taxon>
        <taxon>Fabales</taxon>
        <taxon>Fabaceae</taxon>
        <taxon>Papilionoideae</taxon>
        <taxon>50 kb inversion clade</taxon>
        <taxon>NPAAA clade</taxon>
        <taxon>Hologalegina</taxon>
        <taxon>IRL clade</taxon>
        <taxon>Trifolieae</taxon>
        <taxon>Trifolium</taxon>
    </lineage>
</organism>
<reference evidence="4 5" key="2">
    <citation type="journal article" date="2017" name="Front. Plant Sci.">
        <title>Gene Classification and Mining of Molecular Markers Useful in Red Clover (Trifolium pratense) Breeding.</title>
        <authorList>
            <person name="Istvanek J."/>
            <person name="Dluhosova J."/>
            <person name="Dluhos P."/>
            <person name="Patkova L."/>
            <person name="Nedelnik J."/>
            <person name="Repkova J."/>
        </authorList>
    </citation>
    <scope>NUCLEOTIDE SEQUENCE [LARGE SCALE GENOMIC DNA]</scope>
    <source>
        <strain evidence="5">cv. Tatra</strain>
        <tissue evidence="4">Young leaves</tissue>
    </source>
</reference>
<dbReference type="GO" id="GO:0000723">
    <property type="term" value="P:telomere maintenance"/>
    <property type="evidence" value="ECO:0007669"/>
    <property type="project" value="InterPro"/>
</dbReference>
<evidence type="ECO:0000313" key="5">
    <source>
        <dbReference type="Proteomes" id="UP000236291"/>
    </source>
</evidence>
<feature type="non-terminal residue" evidence="4">
    <location>
        <position position="1273"/>
    </location>
</feature>
<reference evidence="4 5" key="1">
    <citation type="journal article" date="2014" name="Am. J. Bot.">
        <title>Genome assembly and annotation for red clover (Trifolium pratense; Fabaceae).</title>
        <authorList>
            <person name="Istvanek J."/>
            <person name="Jaros M."/>
            <person name="Krenek A."/>
            <person name="Repkova J."/>
        </authorList>
    </citation>
    <scope>NUCLEOTIDE SEQUENCE [LARGE SCALE GENOMIC DNA]</scope>
    <source>
        <strain evidence="5">cv. Tatra</strain>
        <tissue evidence="4">Young leaves</tissue>
    </source>
</reference>
<keyword evidence="1" id="KW-0227">DNA damage</keyword>
<protein>
    <recommendedName>
        <fullName evidence="1">ATP-dependent DNA helicase</fullName>
        <ecNumber evidence="1">5.6.2.3</ecNumber>
    </recommendedName>
</protein>
<proteinExistence type="inferred from homology"/>
<evidence type="ECO:0000259" key="3">
    <source>
        <dbReference type="Pfam" id="PF14214"/>
    </source>
</evidence>
<keyword evidence="1" id="KW-0234">DNA repair</keyword>
<dbReference type="PANTHER" id="PTHR10492:SF74">
    <property type="entry name" value="ATP-DEPENDENT DNA HELICASE"/>
    <property type="match status" value="1"/>
</dbReference>
<name>A0A2K3NVK8_TRIPR</name>
<evidence type="ECO:0000259" key="2">
    <source>
        <dbReference type="Pfam" id="PF05970"/>
    </source>
</evidence>
<keyword evidence="1" id="KW-0233">DNA recombination</keyword>
<dbReference type="EC" id="5.6.2.3" evidence="1"/>
<comment type="cofactor">
    <cofactor evidence="1">
        <name>Mg(2+)</name>
        <dbReference type="ChEBI" id="CHEBI:18420"/>
    </cofactor>
</comment>
<feature type="domain" description="Helitron helicase-like" evidence="3">
    <location>
        <begin position="394"/>
        <end position="576"/>
    </location>
</feature>
<keyword evidence="1" id="KW-0547">Nucleotide-binding</keyword>
<evidence type="ECO:0000256" key="1">
    <source>
        <dbReference type="RuleBase" id="RU363044"/>
    </source>
</evidence>
<keyword evidence="1 4" id="KW-0347">Helicase</keyword>
<dbReference type="GO" id="GO:0043139">
    <property type="term" value="F:5'-3' DNA helicase activity"/>
    <property type="evidence" value="ECO:0007669"/>
    <property type="project" value="UniProtKB-EC"/>
</dbReference>
<gene>
    <name evidence="4" type="ORF">L195_g003563</name>
</gene>
<dbReference type="Pfam" id="PF05970">
    <property type="entry name" value="PIF1"/>
    <property type="match status" value="1"/>
</dbReference>
<keyword evidence="1" id="KW-0067">ATP-binding</keyword>
<dbReference type="InterPro" id="IPR027417">
    <property type="entry name" value="P-loop_NTPase"/>
</dbReference>
<sequence>MNLVTPTSQKSNVCSSPFFGTGSLTNLTPNSEVIDPSSSNAQPITNMRSSNLPKSIPILRIDFGDECVIDSDEQHDQFEDDEVRDVNPLIRSMMYEMAEAEICVDVGDPSFECKWCFSRMWFDERAEINMTARNIEFSLCCQRGFVQIPFLDKPPALLFDLINGTHPKSNHFIQNFRAYNSMFSYTSLGGKVERERNDGGGPWQFILSGQNYHRIGSLLPQCNSTPKFAQLYIYDTQNESSNRMKHFSSTEPSKALDVNLVEELKQMVDAHSRYAKKFRQVRDHVERGGSQDFCIRLFSGRSKDSRTHNLPTCDEVAALIIGDCKNLEKGRDIIVKNSCGEYQRLYETQAMFLPLQYPILFPYGEDGFHLNIKIRSSEELNKTRQREYVSMREFIAFRIQDRTVEFGNIVLSRRLFQQFVVDCFTMFESQRLQWARDNQKTIRCDILTGLQEAISSGETDPSNIGKKIVLPASFTGGKRYMFNNCQDAMAICKKFGYPDLFITITCNSNWREIQDVLKPRNLMASDRPDIVCRVFKMKLDRLMNDLKKDQLFGEVDAGMYTVEFQKRGLPHAHILIWLSSRNKLKTGNDIDRVISAELPDKSLYPRLAQAVSAFMIHGPCGDLNRKSPCMTDTGCSKYFPKKFQNSTTIDEDGYPRYKRRDTGVSIEKKGVQLDNRYVVPYNPHLLMRYAGHINVEYCNKSNSIKYLFKYVNKGPDRTTMQLWRSSDKNDTSKPVDEIKQYYDCRYVSPCEAVWRILAFDIHQKWPSVLKLTFHLANEQSILFEESDDIDSVVMRNEDRNTMFLAWFDANRRYPEGRDLTYVEFPSKFVYHKDLRMWKPRQHGQQVGRLQYIPPGVGQLHYMRILLNVQRGCKSYRCLKTVNGKKFDTYQEACGELNLLDDDREFIDAITEIDFRLSDDDLKTLCLIEVEKLLQSNGKSLKKFKTMPYPDILKTINTNNKLILDQLNYDKQEMAKLHESMLLKLTQEQRSVYNQIMDSVSTGVGGFFFLYGYGGTGKTFLWNTLSAAIRSKGSIVLNAASSGIAALLLPGGRTAHSTFALPFLLNEQSTCGIKWKSVRAELLRKTKLIIWDEAPMMHRFCFEAFDRTMRDIMSSVNPEANTKPFGGMTVVLGGDFRQILPVVRKGNRQDIISSTVNSSDLWSYCRVLRLTKNMRLGSSTIQSEEEEIKNFADWILSIGNGETGPDENGQYVIDIPQDLLIQDCHDPLMSLVNFTYPDLLSNMKNPSYFQDRGILAPTLESVEHVNDYLMSIIP</sequence>
<dbReference type="Pfam" id="PF14214">
    <property type="entry name" value="Helitron_like_N"/>
    <property type="match status" value="1"/>
</dbReference>
<dbReference type="STRING" id="57577.A0A2K3NVK8"/>
<feature type="domain" description="DNA helicase Pif1-like DEAD-box helicase" evidence="2">
    <location>
        <begin position="983"/>
        <end position="1202"/>
    </location>
</feature>
<accession>A0A2K3NVK8</accession>
<dbReference type="GO" id="GO:0006310">
    <property type="term" value="P:DNA recombination"/>
    <property type="evidence" value="ECO:0007669"/>
    <property type="project" value="UniProtKB-KW"/>
</dbReference>
<comment type="caution">
    <text evidence="4">The sequence shown here is derived from an EMBL/GenBank/DDBJ whole genome shotgun (WGS) entry which is preliminary data.</text>
</comment>
<dbReference type="ExpressionAtlas" id="A0A2K3NVK8">
    <property type="expression patterns" value="baseline"/>
</dbReference>
<dbReference type="GO" id="GO:0006281">
    <property type="term" value="P:DNA repair"/>
    <property type="evidence" value="ECO:0007669"/>
    <property type="project" value="UniProtKB-KW"/>
</dbReference>
<dbReference type="Proteomes" id="UP000236291">
    <property type="component" value="Unassembled WGS sequence"/>
</dbReference>
<dbReference type="AlphaFoldDB" id="A0A2K3NVK8"/>
<dbReference type="EMBL" id="ASHM01001670">
    <property type="protein sequence ID" value="PNY07080.1"/>
    <property type="molecule type" value="Genomic_DNA"/>
</dbReference>
<dbReference type="InterPro" id="IPR025476">
    <property type="entry name" value="Helitron_helicase-like"/>
</dbReference>
<dbReference type="SUPFAM" id="SSF52540">
    <property type="entry name" value="P-loop containing nucleoside triphosphate hydrolases"/>
    <property type="match status" value="1"/>
</dbReference>
<dbReference type="GO" id="GO:0016887">
    <property type="term" value="F:ATP hydrolysis activity"/>
    <property type="evidence" value="ECO:0007669"/>
    <property type="project" value="RHEA"/>
</dbReference>
<evidence type="ECO:0000313" key="4">
    <source>
        <dbReference type="EMBL" id="PNY07080.1"/>
    </source>
</evidence>